<comment type="subcellular location">
    <subcellularLocation>
        <location evidence="4">Mitochondrion</location>
    </subcellularLocation>
</comment>
<dbReference type="PANTHER" id="PTHR11741:SF0">
    <property type="entry name" value="ELONGATION FACTOR TS, MITOCHONDRIAL"/>
    <property type="match status" value="1"/>
</dbReference>
<comment type="similarity">
    <text evidence="1 4 5">Belongs to the EF-Ts family.</text>
</comment>
<keyword evidence="4" id="KW-0496">Mitochondrion</keyword>
<dbReference type="InterPro" id="IPR018101">
    <property type="entry name" value="Transl_elong_Ts_CS"/>
</dbReference>
<keyword evidence="8" id="KW-1185">Reference proteome</keyword>
<dbReference type="InterPro" id="IPR001816">
    <property type="entry name" value="Transl_elong_EFTs/EF1B"/>
</dbReference>
<dbReference type="Gene3D" id="3.30.479.20">
    <property type="entry name" value="Elongation factor Ts, dimerisation domain"/>
    <property type="match status" value="2"/>
</dbReference>
<dbReference type="OMA" id="QEYMLDD"/>
<organism evidence="7 8">
    <name type="scientific">Klebsormidium nitens</name>
    <name type="common">Green alga</name>
    <name type="synonym">Ulothrix nitens</name>
    <dbReference type="NCBI Taxonomy" id="105231"/>
    <lineage>
        <taxon>Eukaryota</taxon>
        <taxon>Viridiplantae</taxon>
        <taxon>Streptophyta</taxon>
        <taxon>Klebsormidiophyceae</taxon>
        <taxon>Klebsormidiales</taxon>
        <taxon>Klebsormidiaceae</taxon>
        <taxon>Klebsormidium</taxon>
    </lineage>
</organism>
<dbReference type="InterPro" id="IPR036402">
    <property type="entry name" value="EF-Ts_dimer_sf"/>
</dbReference>
<evidence type="ECO:0000259" key="6">
    <source>
        <dbReference type="Pfam" id="PF00889"/>
    </source>
</evidence>
<dbReference type="Proteomes" id="UP000054558">
    <property type="component" value="Unassembled WGS sequence"/>
</dbReference>
<dbReference type="SUPFAM" id="SSF54713">
    <property type="entry name" value="Elongation factor Ts (EF-Ts), dimerisation domain"/>
    <property type="match status" value="2"/>
</dbReference>
<dbReference type="PANTHER" id="PTHR11741">
    <property type="entry name" value="ELONGATION FACTOR TS"/>
    <property type="match status" value="1"/>
</dbReference>
<dbReference type="NCBIfam" id="TIGR00116">
    <property type="entry name" value="tsf"/>
    <property type="match status" value="1"/>
</dbReference>
<reference evidence="7 8" key="1">
    <citation type="journal article" date="2014" name="Nat. Commun.">
        <title>Klebsormidium flaccidum genome reveals primary factors for plant terrestrial adaptation.</title>
        <authorList>
            <person name="Hori K."/>
            <person name="Maruyama F."/>
            <person name="Fujisawa T."/>
            <person name="Togashi T."/>
            <person name="Yamamoto N."/>
            <person name="Seo M."/>
            <person name="Sato S."/>
            <person name="Yamada T."/>
            <person name="Mori H."/>
            <person name="Tajima N."/>
            <person name="Moriyama T."/>
            <person name="Ikeuchi M."/>
            <person name="Watanabe M."/>
            <person name="Wada H."/>
            <person name="Kobayashi K."/>
            <person name="Saito M."/>
            <person name="Masuda T."/>
            <person name="Sasaki-Sekimoto Y."/>
            <person name="Mashiguchi K."/>
            <person name="Awai K."/>
            <person name="Shimojima M."/>
            <person name="Masuda S."/>
            <person name="Iwai M."/>
            <person name="Nobusawa T."/>
            <person name="Narise T."/>
            <person name="Kondo S."/>
            <person name="Saito H."/>
            <person name="Sato R."/>
            <person name="Murakawa M."/>
            <person name="Ihara Y."/>
            <person name="Oshima-Yamada Y."/>
            <person name="Ohtaka K."/>
            <person name="Satoh M."/>
            <person name="Sonobe K."/>
            <person name="Ishii M."/>
            <person name="Ohtani R."/>
            <person name="Kanamori-Sato M."/>
            <person name="Honoki R."/>
            <person name="Miyazaki D."/>
            <person name="Mochizuki H."/>
            <person name="Umetsu J."/>
            <person name="Higashi K."/>
            <person name="Shibata D."/>
            <person name="Kamiya Y."/>
            <person name="Sato N."/>
            <person name="Nakamura Y."/>
            <person name="Tabata S."/>
            <person name="Ida S."/>
            <person name="Kurokawa K."/>
            <person name="Ohta H."/>
        </authorList>
    </citation>
    <scope>NUCLEOTIDE SEQUENCE [LARGE SCALE GENOMIC DNA]</scope>
    <source>
        <strain evidence="7 8">NIES-2285</strain>
    </source>
</reference>
<comment type="function">
    <text evidence="4 5">Associates with the EF-Tu.GDP complex and induces the exchange of GDP to GTP. It remains bound to the aminoacyl-tRNA.EF-Tu.GTP complex up to the GTP hydrolysis stage on the ribosome.</text>
</comment>
<evidence type="ECO:0000256" key="3">
    <source>
        <dbReference type="ARBA" id="ARBA00022917"/>
    </source>
</evidence>
<dbReference type="InterPro" id="IPR014039">
    <property type="entry name" value="Transl_elong_EFTs/EF1B_dimer"/>
</dbReference>
<proteinExistence type="inferred from homology"/>
<evidence type="ECO:0000256" key="5">
    <source>
        <dbReference type="RuleBase" id="RU000642"/>
    </source>
</evidence>
<evidence type="ECO:0000313" key="7">
    <source>
        <dbReference type="EMBL" id="GAQ78575.1"/>
    </source>
</evidence>
<keyword evidence="3 4" id="KW-0648">Protein biosynthesis</keyword>
<gene>
    <name evidence="4" type="primary">EFTS</name>
    <name evidence="7" type="ORF">KFL_000150290</name>
</gene>
<dbReference type="Gene3D" id="1.10.8.10">
    <property type="entry name" value="DNA helicase RuvA subunit, C-terminal domain"/>
    <property type="match status" value="1"/>
</dbReference>
<dbReference type="OrthoDB" id="277235at2759"/>
<dbReference type="CDD" id="cd14275">
    <property type="entry name" value="UBA_EF-Ts"/>
    <property type="match status" value="1"/>
</dbReference>
<dbReference type="STRING" id="105231.A0A1Y1HJ82"/>
<feature type="domain" description="Translation elongation factor EFTs/EF1B dimerisation" evidence="6">
    <location>
        <begin position="122"/>
        <end position="359"/>
    </location>
</feature>
<dbReference type="Pfam" id="PF00889">
    <property type="entry name" value="EF_TS"/>
    <property type="match status" value="1"/>
</dbReference>
<dbReference type="EMBL" id="DF236964">
    <property type="protein sequence ID" value="GAQ78575.1"/>
    <property type="molecule type" value="Genomic_DNA"/>
</dbReference>
<sequence length="380" mass="39860">MWILKASRIRGVGLSWLPSVPLLSDVLAGGSQPGVPDRLFSNGKASISSASAASSQTAAIKQLRERTGAPMLDVKKVLAQCAWDQDAAFTELRKKGLAAASRKTSRTAAEGLVGVSHDAHSAVVVELNSETDFVARNPKFQALVQSIAEAAKTAGTSEEGAGGAASGVVSDLESSKLDAPPAGLTAATVGDAVKELAATVGENVRLRRAFRLESPSGIVASYLHTSPQPGLGRIAALVALHTSEPPASSSALQDLGSKLAMHIVAARPVAVTREGVPEEALQREREILRAQAQQSGKPESVVAKMIEGRLRKFYEDVVLLDQKLVMDESKKVSKLLEEASREAGSQITVTGFVRVQVGEGIEKEEKDFAKEVAAQASKSA</sequence>
<accession>A0A1Y1HJ82</accession>
<evidence type="ECO:0000256" key="1">
    <source>
        <dbReference type="ARBA" id="ARBA00005532"/>
    </source>
</evidence>
<dbReference type="GO" id="GO:0070125">
    <property type="term" value="P:mitochondrial translational elongation"/>
    <property type="evidence" value="ECO:0000318"/>
    <property type="project" value="GO_Central"/>
</dbReference>
<protein>
    <recommendedName>
        <fullName evidence="4">Elongation factor Ts, mitochondrial</fullName>
        <shortName evidence="4">EF-Ts</shortName>
        <shortName evidence="4">EF-TsMt</shortName>
    </recommendedName>
</protein>
<dbReference type="HAMAP" id="MF_00050">
    <property type="entry name" value="EF_Ts"/>
    <property type="match status" value="1"/>
</dbReference>
<dbReference type="Gene3D" id="1.10.286.20">
    <property type="match status" value="1"/>
</dbReference>
<dbReference type="SUPFAM" id="SSF46934">
    <property type="entry name" value="UBA-like"/>
    <property type="match status" value="1"/>
</dbReference>
<dbReference type="PROSITE" id="PS01127">
    <property type="entry name" value="EF_TS_2"/>
    <property type="match status" value="1"/>
</dbReference>
<dbReference type="AlphaFoldDB" id="A0A1Y1HJ82"/>
<dbReference type="InterPro" id="IPR009060">
    <property type="entry name" value="UBA-like_sf"/>
</dbReference>
<dbReference type="GO" id="GO:0005739">
    <property type="term" value="C:mitochondrion"/>
    <property type="evidence" value="ECO:0007669"/>
    <property type="project" value="UniProtKB-SubCell"/>
</dbReference>
<evidence type="ECO:0000313" key="8">
    <source>
        <dbReference type="Proteomes" id="UP000054558"/>
    </source>
</evidence>
<name>A0A1Y1HJ82_KLENI</name>
<evidence type="ECO:0000256" key="4">
    <source>
        <dbReference type="HAMAP-Rule" id="MF_03135"/>
    </source>
</evidence>
<evidence type="ECO:0000256" key="2">
    <source>
        <dbReference type="ARBA" id="ARBA00022768"/>
    </source>
</evidence>
<dbReference type="GO" id="GO:0003746">
    <property type="term" value="F:translation elongation factor activity"/>
    <property type="evidence" value="ECO:0000318"/>
    <property type="project" value="GO_Central"/>
</dbReference>
<dbReference type="FunFam" id="1.10.286.20:FF:000001">
    <property type="entry name" value="Elongation factor Ts"/>
    <property type="match status" value="1"/>
</dbReference>
<dbReference type="FunFam" id="1.10.8.10:FF:000001">
    <property type="entry name" value="Elongation factor Ts"/>
    <property type="match status" value="1"/>
</dbReference>
<keyword evidence="2 4" id="KW-0251">Elongation factor</keyword>